<evidence type="ECO:0000313" key="5">
    <source>
        <dbReference type="EMBL" id="GFF16378.1"/>
    </source>
</evidence>
<dbReference type="SMART" id="SM00717">
    <property type="entry name" value="SANT"/>
    <property type="match status" value="2"/>
</dbReference>
<dbReference type="Pfam" id="PF13921">
    <property type="entry name" value="Myb_DNA-bind_6"/>
    <property type="match status" value="1"/>
</dbReference>
<dbReference type="SUPFAM" id="SSF46689">
    <property type="entry name" value="Homeodomain-like"/>
    <property type="match status" value="1"/>
</dbReference>
<dbReference type="InterPro" id="IPR001005">
    <property type="entry name" value="SANT/Myb"/>
</dbReference>
<feature type="compositionally biased region" description="Basic and acidic residues" evidence="4">
    <location>
        <begin position="40"/>
        <end position="56"/>
    </location>
</feature>
<dbReference type="VEuPathDB" id="FungiDB:ATEG_06949"/>
<evidence type="ECO:0000256" key="1">
    <source>
        <dbReference type="ARBA" id="ARBA00004123"/>
    </source>
</evidence>
<organism evidence="5 6">
    <name type="scientific">Aspergillus terreus</name>
    <dbReference type="NCBI Taxonomy" id="33178"/>
    <lineage>
        <taxon>Eukaryota</taxon>
        <taxon>Fungi</taxon>
        <taxon>Dikarya</taxon>
        <taxon>Ascomycota</taxon>
        <taxon>Pezizomycotina</taxon>
        <taxon>Eurotiomycetes</taxon>
        <taxon>Eurotiomycetidae</taxon>
        <taxon>Eurotiales</taxon>
        <taxon>Aspergillaceae</taxon>
        <taxon>Aspergillus</taxon>
        <taxon>Aspergillus subgen. Circumdati</taxon>
    </lineage>
</organism>
<protein>
    <submittedName>
        <fullName evidence="5">Myb DNA-binding domain protein</fullName>
    </submittedName>
</protein>
<feature type="compositionally biased region" description="Basic and acidic residues" evidence="4">
    <location>
        <begin position="389"/>
        <end position="398"/>
    </location>
</feature>
<evidence type="ECO:0000256" key="2">
    <source>
        <dbReference type="ARBA" id="ARBA00023125"/>
    </source>
</evidence>
<dbReference type="CDD" id="cd00167">
    <property type="entry name" value="SANT"/>
    <property type="match status" value="2"/>
</dbReference>
<dbReference type="InterPro" id="IPR009057">
    <property type="entry name" value="Homeodomain-like_sf"/>
</dbReference>
<accession>A0A5M3Z3M1</accession>
<feature type="region of interest" description="Disordered" evidence="4">
    <location>
        <begin position="1"/>
        <end position="142"/>
    </location>
</feature>
<dbReference type="InterPro" id="IPR051651">
    <property type="entry name" value="DMTF1_DNA-bind_reg"/>
</dbReference>
<proteinExistence type="predicted"/>
<dbReference type="PANTHER" id="PTHR46380:SF2">
    <property type="entry name" value="CYCLIN-D-BINDING MYB-LIKE TRANSCRIPTION FACTOR 1"/>
    <property type="match status" value="1"/>
</dbReference>
<comment type="subcellular location">
    <subcellularLocation>
        <location evidence="1">Nucleus</location>
    </subcellularLocation>
</comment>
<comment type="caution">
    <text evidence="5">The sequence shown here is derived from an EMBL/GenBank/DDBJ whole genome shotgun (WGS) entry which is preliminary data.</text>
</comment>
<dbReference type="PANTHER" id="PTHR46380">
    <property type="entry name" value="CYCLIN-D-BINDING MYB-LIKE TRANSCRIPTION FACTOR 1"/>
    <property type="match status" value="1"/>
</dbReference>
<dbReference type="AlphaFoldDB" id="A0A5M3Z3M1"/>
<keyword evidence="2 5" id="KW-0238">DNA-binding</keyword>
<dbReference type="PROSITE" id="PS51294">
    <property type="entry name" value="HTH_MYB"/>
    <property type="match status" value="1"/>
</dbReference>
<name>A0A5M3Z3M1_ASPTE</name>
<dbReference type="Proteomes" id="UP000452235">
    <property type="component" value="Unassembled WGS sequence"/>
</dbReference>
<dbReference type="Gene3D" id="1.10.10.60">
    <property type="entry name" value="Homeodomain-like"/>
    <property type="match status" value="2"/>
</dbReference>
<dbReference type="InterPro" id="IPR017930">
    <property type="entry name" value="Myb_dom"/>
</dbReference>
<sequence length="596" mass="67585">MSKRKRDKHSGRRRDIWTPPGEGEEETLYINSNRKKLKVYKADKKSRKSVESKSEEDTPAPAETPVDAPPRSDSEGTDASSPKPPQKSKESSPSSPKTERTERKTSVPTIPNAEASNPFLVQKGKRKRPDSNSNTSKGKHTGFFTSDEVKALEKFKIDFCNTHGIHGSTFDAMVQHSAREKGETFPGQDMISKQDFWKEIYGVHPKRDRRSVYRFMRRHFQASQQKPHEWTKLQDQELIELHEKYGPRWAYIAKLIGRSDDDVVQRWKNRLEHRNTMKSGPWSEEEVCQLLEAVQDSWTKLKQQGMDVGKDYYEMDERLVSWGNVSRALGHCRSRQQCADKWRKARRKIVTQRKRGQADAVYDPALETRLASRRSRSLAALSRSASPDRNYKSSKYVEESDEDETEQNDKINGERTSAKSKAPTPKTPKTKHSEAPEINETPQEREKSSSQVAPKTHEGKIIKTDSDDSSSDESEKSSSSDSESDSSRESEGSDDEDEKPPKPQQNTKRAQVTQLPKPKKALKGPSDSTSSSSESEDDDQDSSPDSSDDSDSDENDAKPSKVKHRSPSVLHSFGSNTPRTKRDIKKEPDDLFANGE</sequence>
<dbReference type="OrthoDB" id="39591at2759"/>
<evidence type="ECO:0000313" key="6">
    <source>
        <dbReference type="Proteomes" id="UP000452235"/>
    </source>
</evidence>
<feature type="compositionally biased region" description="Basic and acidic residues" evidence="4">
    <location>
        <begin position="407"/>
        <end position="417"/>
    </location>
</feature>
<feature type="compositionally biased region" description="Basic and acidic residues" evidence="4">
    <location>
        <begin position="455"/>
        <end position="466"/>
    </location>
</feature>
<evidence type="ECO:0000256" key="4">
    <source>
        <dbReference type="SAM" id="MobiDB-lite"/>
    </source>
</evidence>
<dbReference type="GO" id="GO:0003700">
    <property type="term" value="F:DNA-binding transcription factor activity"/>
    <property type="evidence" value="ECO:0007669"/>
    <property type="project" value="TreeGrafter"/>
</dbReference>
<feature type="region of interest" description="Disordered" evidence="4">
    <location>
        <begin position="372"/>
        <end position="596"/>
    </location>
</feature>
<keyword evidence="6" id="KW-1185">Reference proteome</keyword>
<keyword evidence="3" id="KW-0539">Nucleus</keyword>
<feature type="compositionally biased region" description="Basic residues" evidence="4">
    <location>
        <begin position="1"/>
        <end position="12"/>
    </location>
</feature>
<gene>
    <name evidence="5" type="ORF">ATEIFO6365_0005056800</name>
</gene>
<dbReference type="GO" id="GO:0005634">
    <property type="term" value="C:nucleus"/>
    <property type="evidence" value="ECO:0007669"/>
    <property type="project" value="UniProtKB-SubCell"/>
</dbReference>
<feature type="compositionally biased region" description="Basic and acidic residues" evidence="4">
    <location>
        <begin position="580"/>
        <end position="589"/>
    </location>
</feature>
<evidence type="ECO:0000256" key="3">
    <source>
        <dbReference type="ARBA" id="ARBA00023242"/>
    </source>
</evidence>
<feature type="compositionally biased region" description="Polar residues" evidence="4">
    <location>
        <begin position="504"/>
        <end position="514"/>
    </location>
</feature>
<feature type="compositionally biased region" description="Acidic residues" evidence="4">
    <location>
        <begin position="534"/>
        <end position="554"/>
    </location>
</feature>
<dbReference type="PROSITE" id="PS50090">
    <property type="entry name" value="MYB_LIKE"/>
    <property type="match status" value="2"/>
</dbReference>
<dbReference type="EMBL" id="BLJY01000005">
    <property type="protein sequence ID" value="GFF16378.1"/>
    <property type="molecule type" value="Genomic_DNA"/>
</dbReference>
<dbReference type="GO" id="GO:0000976">
    <property type="term" value="F:transcription cis-regulatory region binding"/>
    <property type="evidence" value="ECO:0007669"/>
    <property type="project" value="TreeGrafter"/>
</dbReference>
<reference evidence="5 6" key="1">
    <citation type="submission" date="2020-01" db="EMBL/GenBank/DDBJ databases">
        <title>Aspergillus terreus IFO 6365 whole genome shotgun sequence.</title>
        <authorList>
            <person name="Kanamasa S."/>
            <person name="Takahashi H."/>
        </authorList>
    </citation>
    <scope>NUCLEOTIDE SEQUENCE [LARGE SCALE GENOMIC DNA]</scope>
    <source>
        <strain evidence="5 6">IFO 6365</strain>
    </source>
</reference>